<keyword evidence="3" id="KW-1185">Reference proteome</keyword>
<dbReference type="Proteomes" id="UP000290204">
    <property type="component" value="Unassembled WGS sequence"/>
</dbReference>
<dbReference type="InterPro" id="IPR043732">
    <property type="entry name" value="DUF5675"/>
</dbReference>
<dbReference type="Pfam" id="PF18925">
    <property type="entry name" value="DUF5675"/>
    <property type="match status" value="1"/>
</dbReference>
<proteinExistence type="predicted"/>
<comment type="caution">
    <text evidence="2">The sequence shown here is derived from an EMBL/GenBank/DDBJ whole genome shotgun (WGS) entry which is preliminary data.</text>
</comment>
<dbReference type="EMBL" id="SDHW01000004">
    <property type="protein sequence ID" value="RXK59220.1"/>
    <property type="molecule type" value="Genomic_DNA"/>
</dbReference>
<protein>
    <recommendedName>
        <fullName evidence="1">DUF5675 domain-containing protein</fullName>
    </recommendedName>
</protein>
<sequence>MELELIRTYFPDGTNGELLHNNKRVCSTIELPWLANKQMISCIPEGRYELTKRYSQRYKHHLHVNDVKGRSLILIHAFNDALKESKGCIAPVSICTGEGKGNNSMLALKKLLAVTSIEFDKGNKIFLIIKSVN</sequence>
<feature type="domain" description="DUF5675" evidence="1">
    <location>
        <begin position="5"/>
        <end position="114"/>
    </location>
</feature>
<organism evidence="2 3">
    <name type="scientific">Lacibacter luteus</name>
    <dbReference type="NCBI Taxonomy" id="2508719"/>
    <lineage>
        <taxon>Bacteria</taxon>
        <taxon>Pseudomonadati</taxon>
        <taxon>Bacteroidota</taxon>
        <taxon>Chitinophagia</taxon>
        <taxon>Chitinophagales</taxon>
        <taxon>Chitinophagaceae</taxon>
        <taxon>Lacibacter</taxon>
    </lineage>
</organism>
<dbReference type="AlphaFoldDB" id="A0A4Q1CGE5"/>
<accession>A0A4Q1CGE5</accession>
<evidence type="ECO:0000259" key="1">
    <source>
        <dbReference type="Pfam" id="PF18925"/>
    </source>
</evidence>
<dbReference type="OrthoDB" id="707810at2"/>
<name>A0A4Q1CGE5_9BACT</name>
<evidence type="ECO:0000313" key="3">
    <source>
        <dbReference type="Proteomes" id="UP000290204"/>
    </source>
</evidence>
<gene>
    <name evidence="2" type="ORF">ESA94_13850</name>
</gene>
<evidence type="ECO:0000313" key="2">
    <source>
        <dbReference type="EMBL" id="RXK59220.1"/>
    </source>
</evidence>
<dbReference type="RefSeq" id="WP_129131524.1">
    <property type="nucleotide sequence ID" value="NZ_SDHW01000004.1"/>
</dbReference>
<reference evidence="2 3" key="1">
    <citation type="submission" date="2019-01" db="EMBL/GenBank/DDBJ databases">
        <title>Lacibacter sp. strain TTM-7.</title>
        <authorList>
            <person name="Chen W.-M."/>
        </authorList>
    </citation>
    <scope>NUCLEOTIDE SEQUENCE [LARGE SCALE GENOMIC DNA]</scope>
    <source>
        <strain evidence="2 3">TTM-7</strain>
    </source>
</reference>